<evidence type="ECO:0000256" key="1">
    <source>
        <dbReference type="SAM" id="SignalP"/>
    </source>
</evidence>
<gene>
    <name evidence="2" type="ORF">WG616_03125</name>
</gene>
<keyword evidence="3" id="KW-1185">Reference proteome</keyword>
<evidence type="ECO:0000313" key="3">
    <source>
        <dbReference type="Proteomes" id="UP001460679"/>
    </source>
</evidence>
<keyword evidence="1" id="KW-0732">Signal</keyword>
<feature type="chain" id="PRO_5046489060" description="P60-like lipoprotein" evidence="1">
    <location>
        <begin position="20"/>
        <end position="547"/>
    </location>
</feature>
<dbReference type="NCBIfam" id="NF045835">
    <property type="entry name" value="P60_lipo"/>
    <property type="match status" value="1"/>
</dbReference>
<feature type="signal peptide" evidence="1">
    <location>
        <begin position="1"/>
        <end position="19"/>
    </location>
</feature>
<name>A0ABZ2RT80_9BACT</name>
<proteinExistence type="predicted"/>
<organism evidence="2 3">
    <name type="scientific">[Mycoplasma] gypis</name>
    <dbReference type="NCBI Taxonomy" id="92404"/>
    <lineage>
        <taxon>Bacteria</taxon>
        <taxon>Bacillati</taxon>
        <taxon>Mycoplasmatota</taxon>
        <taxon>Mycoplasmoidales</taxon>
        <taxon>Metamycoplasmataceae</taxon>
        <taxon>Metamycoplasma</taxon>
    </lineage>
</organism>
<dbReference type="PROSITE" id="PS51257">
    <property type="entry name" value="PROKAR_LIPOPROTEIN"/>
    <property type="match status" value="1"/>
</dbReference>
<protein>
    <recommendedName>
        <fullName evidence="4">P60-like lipoprotein</fullName>
    </recommendedName>
</protein>
<sequence>MTKKQKLFFSGLAITLAAATPLAFVSCKNDVDSNKRGTQNDVLNSESSKNIILTTYANALIETLYKNDVRANSGSFVDALFANESSAFYKDFSSLFKIYAQNKLQKDGMFFVNLKADLVKKEVDVTGFNPNEWEIPSDSDMQFLFKNSAFLSENIRLEIEKMVVVLNYLLKNRSELQVLSKDNNKDKDFEKMSKDSLKSQQKQMYEMLDSSSNDLYLIKYLLDNNLAQSWNYERKEDVQLLQSHAFVDSVDTFNSLANKRAEDIQTSQDSKLILDSNDSIDVTKLLGYRGVVKYNSVKQNDMNYSVDALKNATQVVSGFVDPKTGKVYSQDDFEFSKILLNKIQNTPVVALKEASKSKTAYEVSDFEIQGASLKVGTQDTYDQNVEFNSKQYTVEYKLKLSPVKNDNLSRLFVTISIPNLKSRLSYDFVTEVISKQASVAKPIDSSLLPTYVNIFDETSKTLKGAYLTKIVPLAKDVTENGKTKKVFSLENTPWNSNEQKELLAKNIIFLDYQELYKTAAKYLQKLGLKISNSDTVVKKVLSAEGLL</sequence>
<evidence type="ECO:0008006" key="4">
    <source>
        <dbReference type="Google" id="ProtNLM"/>
    </source>
</evidence>
<evidence type="ECO:0000313" key="2">
    <source>
        <dbReference type="EMBL" id="WXL28329.1"/>
    </source>
</evidence>
<dbReference type="RefSeq" id="WP_205499433.1">
    <property type="nucleotide sequence ID" value="NZ_CP148066.1"/>
</dbReference>
<dbReference type="EMBL" id="CP148066">
    <property type="protein sequence ID" value="WXL28329.1"/>
    <property type="molecule type" value="Genomic_DNA"/>
</dbReference>
<dbReference type="Proteomes" id="UP001460679">
    <property type="component" value="Chromosome"/>
</dbReference>
<reference evidence="2" key="1">
    <citation type="submission" date="2024-03" db="EMBL/GenBank/DDBJ databases">
        <title>Complete genome sequence of Mycoplasma gypis type strain B1/T1.</title>
        <authorList>
            <person name="Spergser J."/>
        </authorList>
    </citation>
    <scope>NUCLEOTIDE SEQUENCE [LARGE SCALE GENOMIC DNA]</scope>
    <source>
        <strain evidence="2">B1/T1</strain>
    </source>
</reference>
<dbReference type="InterPro" id="IPR054783">
    <property type="entry name" value="P60-like"/>
</dbReference>
<accession>A0ABZ2RT80</accession>